<dbReference type="Proteomes" id="UP000830113">
    <property type="component" value="Segment"/>
</dbReference>
<dbReference type="GO" id="GO:0055036">
    <property type="term" value="C:virion membrane"/>
    <property type="evidence" value="ECO:0007669"/>
    <property type="project" value="InterPro"/>
</dbReference>
<dbReference type="GO" id="GO:0016020">
    <property type="term" value="C:membrane"/>
    <property type="evidence" value="ECO:0007669"/>
    <property type="project" value="InterPro"/>
</dbReference>
<dbReference type="InterPro" id="IPR002552">
    <property type="entry name" value="Spike_S2_CoV"/>
</dbReference>
<gene>
    <name evidence="3" type="primary">ORF2</name>
</gene>
<evidence type="ECO:0000259" key="2">
    <source>
        <dbReference type="Pfam" id="PF01601"/>
    </source>
</evidence>
<dbReference type="GO" id="GO:0075509">
    <property type="term" value="P:endocytosis involved in viral entry into host cell"/>
    <property type="evidence" value="ECO:0007669"/>
    <property type="project" value="InterPro"/>
</dbReference>
<organism evidence="3 4">
    <name type="scientific">Serpentovirinae sp. isolate L25</name>
    <dbReference type="NCBI Taxonomy" id="3071293"/>
    <lineage>
        <taxon>Viruses</taxon>
        <taxon>Riboviria</taxon>
        <taxon>Orthornavirae</taxon>
        <taxon>Pisuviricota</taxon>
        <taxon>Pisoniviricetes</taxon>
        <taxon>Nidovirales</taxon>
        <taxon>Tornidovirineae</taxon>
        <taxon>Tobaniviridae</taxon>
        <taxon>Serpentovirinae</taxon>
        <taxon>Infratovirus</taxon>
        <taxon>Selatovirus</taxon>
        <taxon>Infratovirus latu</taxon>
    </lineage>
</organism>
<dbReference type="GO" id="GO:0019064">
    <property type="term" value="P:fusion of virus membrane with host plasma membrane"/>
    <property type="evidence" value="ECO:0007669"/>
    <property type="project" value="InterPro"/>
</dbReference>
<dbReference type="KEGG" id="vg:80538488"/>
<name>A0AAE6NYT3_9NIDO</name>
<feature type="domain" description="Spike glycoprotein S2 coronavirus" evidence="2">
    <location>
        <begin position="436"/>
        <end position="917"/>
    </location>
</feature>
<feature type="transmembrane region" description="Helical" evidence="1">
    <location>
        <begin position="900"/>
        <end position="928"/>
    </location>
</feature>
<keyword evidence="4" id="KW-1185">Reference proteome</keyword>
<keyword evidence="1" id="KW-0472">Membrane</keyword>
<keyword evidence="1" id="KW-0812">Transmembrane</keyword>
<dbReference type="Pfam" id="PF01601">
    <property type="entry name" value="CoV_S2"/>
    <property type="match status" value="1"/>
</dbReference>
<dbReference type="GO" id="GO:0019031">
    <property type="term" value="C:viral envelope"/>
    <property type="evidence" value="ECO:0007669"/>
    <property type="project" value="InterPro"/>
</dbReference>
<sequence length="938" mass="107422">MYCWLILILPSVLSYVYTDWDKTICPPISNIIPNNKSDYHSLYWWLQQSLFLSNPIFGLSDFVDNAIIEHFQTPLPFKSYYVDGVTIPGVLTPSLQPVDVPAPKDPSEDLNAILRARTFSNLNCDNTNFNFIRRCGKCYHASTCLFYSLWNCIQTDDGLECKRKKNKSDTTHSHKAHFLYFCKNNRLAFGPSDVEQVIYGTVISPSSTYKLSTVKTSNCSDYAFIPTNEAISTLFVPNTPKYYIFDFYCPCKQRCLYYLYANIYTVVIDDLVEYDRLGFTKFNLESHISYLNKDKEDTHSQQYGFLYLPNTNTTFANTHWHSYTFKVKLKIVTYGYLGSYSSPYVYCVNYVPHTMTSICQASTTPNYIYTTDNGKVAYENGQTFDDPIFITPQITVKPTINSTAVPEGYKWAGSFQPAILKPKPTTVESHHLESCYTEEFEYATRVIVVPKVQPINHLSCQHLCVGKSYRTLSRAQFNIKNQCTIAEQYSPLMQQCFTIVGEIRSMSGSTLAADQHFYSENNETLVASDIFKGVDMALLKEQLQLRAKVTINDVSDRVKKFKKLFQLADTEYVYSFPKQEEAAWAVGLFKESLFNQDRDINFIAAFPWAAAWRFGRQINALSFATSTLIASYQNLVSELNTNFDLITTALQQQAEHIILNSKYINQLIKLFNHFTSNQYSNLLALNQHLTSVEYMTAKLSQFSAIRTNLQSMLLEQSILQKLLNQRVLDCNNKLKSCLDVTGVYLSHSHVTTPFNDMLIIAYLKPKCEKVEVEAYYCQNNITYVAPFGCQFLDKQLSPAMDVVNCTEPIKLQGCNYDSPDLLISTSLFRPLTKIKPYEEPLNLINYTNLIQPIETGEFKENLTQILNEIKPVSTLSQFLNTSIGDWLEKVEEYAYQGNDWLFWVKVAGIVFASLLFLPIFISCCMLSLRIAAFNQKLK</sequence>
<keyword evidence="1" id="KW-1133">Transmembrane helix</keyword>
<protein>
    <submittedName>
        <fullName evidence="3">Spike protein</fullName>
    </submittedName>
</protein>
<evidence type="ECO:0000256" key="1">
    <source>
        <dbReference type="SAM" id="Phobius"/>
    </source>
</evidence>
<proteinExistence type="predicted"/>
<evidence type="ECO:0000313" key="4">
    <source>
        <dbReference type="Proteomes" id="UP000830113"/>
    </source>
</evidence>
<evidence type="ECO:0000313" key="3">
    <source>
        <dbReference type="EMBL" id="QFU19807.1"/>
    </source>
</evidence>
<accession>A0AAE6NYT3</accession>
<dbReference type="GO" id="GO:0046813">
    <property type="term" value="P:receptor-mediated virion attachment to host cell"/>
    <property type="evidence" value="ECO:0007669"/>
    <property type="project" value="InterPro"/>
</dbReference>
<reference evidence="3 4" key="1">
    <citation type="journal article" date="2019" name="Front Vet Sci">
        <title>Longitudinal and Cross-Sectional Sampling of Serpentovirus (Nidovirus) Infection in Captive Snakes Reveals High Prevalence, Persistent Infection, and Increased Mortality in Pythons and Divergent Serpentovirus Infection in Boas and Colubrids.</title>
        <authorList>
            <person name="Hoon-Hanks L.L."/>
            <person name="Ossiboff R.J."/>
            <person name="Bartolini P."/>
            <person name="Fogelson S.B."/>
            <person name="Perry S.M."/>
            <person name="Stohr A.C."/>
            <person name="Cross S.T."/>
            <person name="Wellehan J.F.X."/>
            <person name="Jacobson E.R."/>
            <person name="Dubovi E.J."/>
            <person name="Stenglein M.D."/>
        </authorList>
    </citation>
    <scope>NUCLEOTIDE SEQUENCE [LARGE SCALE GENOMIC DNA]</scope>
    <source>
        <strain evidence="3">L25</strain>
    </source>
</reference>
<dbReference type="GO" id="GO:0039654">
    <property type="term" value="P:fusion of virus membrane with host endosome membrane"/>
    <property type="evidence" value="ECO:0007669"/>
    <property type="project" value="InterPro"/>
</dbReference>
<dbReference type="EMBL" id="MN161572">
    <property type="protein sequence ID" value="QFU19807.1"/>
    <property type="molecule type" value="Genomic_RNA"/>
</dbReference>